<gene>
    <name evidence="1" type="ORF">CJ030_MR1G020893</name>
</gene>
<dbReference type="Proteomes" id="UP000516437">
    <property type="component" value="Chromosome 1"/>
</dbReference>
<reference evidence="1 2" key="1">
    <citation type="journal article" date="2019" name="Plant Biotechnol. J.">
        <title>The red bayberry genome and genetic basis of sex determination.</title>
        <authorList>
            <person name="Jia H.M."/>
            <person name="Jia H.J."/>
            <person name="Cai Q.L."/>
            <person name="Wang Y."/>
            <person name="Zhao H.B."/>
            <person name="Yang W.F."/>
            <person name="Wang G.Y."/>
            <person name="Li Y.H."/>
            <person name="Zhan D.L."/>
            <person name="Shen Y.T."/>
            <person name="Niu Q.F."/>
            <person name="Chang L."/>
            <person name="Qiu J."/>
            <person name="Zhao L."/>
            <person name="Xie H.B."/>
            <person name="Fu W.Y."/>
            <person name="Jin J."/>
            <person name="Li X.W."/>
            <person name="Jiao Y."/>
            <person name="Zhou C.C."/>
            <person name="Tu T."/>
            <person name="Chai C.Y."/>
            <person name="Gao J.L."/>
            <person name="Fan L.J."/>
            <person name="van de Weg E."/>
            <person name="Wang J.Y."/>
            <person name="Gao Z.S."/>
        </authorList>
    </citation>
    <scope>NUCLEOTIDE SEQUENCE [LARGE SCALE GENOMIC DNA]</scope>
    <source>
        <tissue evidence="1">Leaves</tissue>
    </source>
</reference>
<dbReference type="AlphaFoldDB" id="A0A6A1WQ28"/>
<dbReference type="EMBL" id="RXIC02000019">
    <property type="protein sequence ID" value="KAB1227382.1"/>
    <property type="molecule type" value="Genomic_DNA"/>
</dbReference>
<proteinExistence type="predicted"/>
<sequence>MQEKDRVDDFSCFLPCDPRDVGNQKDAFADAFAKHEKDPKVDMEIMQMSLDGI</sequence>
<comment type="caution">
    <text evidence="1">The sequence shown here is derived from an EMBL/GenBank/DDBJ whole genome shotgun (WGS) entry which is preliminary data.</text>
</comment>
<accession>A0A6A1WQ28</accession>
<name>A0A6A1WQ28_9ROSI</name>
<evidence type="ECO:0000313" key="2">
    <source>
        <dbReference type="Proteomes" id="UP000516437"/>
    </source>
</evidence>
<keyword evidence="2" id="KW-1185">Reference proteome</keyword>
<dbReference type="OrthoDB" id="6160824at2759"/>
<organism evidence="1 2">
    <name type="scientific">Morella rubra</name>
    <name type="common">Chinese bayberry</name>
    <dbReference type="NCBI Taxonomy" id="262757"/>
    <lineage>
        <taxon>Eukaryota</taxon>
        <taxon>Viridiplantae</taxon>
        <taxon>Streptophyta</taxon>
        <taxon>Embryophyta</taxon>
        <taxon>Tracheophyta</taxon>
        <taxon>Spermatophyta</taxon>
        <taxon>Magnoliopsida</taxon>
        <taxon>eudicotyledons</taxon>
        <taxon>Gunneridae</taxon>
        <taxon>Pentapetalae</taxon>
        <taxon>rosids</taxon>
        <taxon>fabids</taxon>
        <taxon>Fagales</taxon>
        <taxon>Myricaceae</taxon>
        <taxon>Morella</taxon>
    </lineage>
</organism>
<protein>
    <submittedName>
        <fullName evidence="1">Uncharacterized protein</fullName>
    </submittedName>
</protein>
<evidence type="ECO:0000313" key="1">
    <source>
        <dbReference type="EMBL" id="KAB1227382.1"/>
    </source>
</evidence>